<dbReference type="PROSITE" id="PS51819">
    <property type="entry name" value="VOC"/>
    <property type="match status" value="1"/>
</dbReference>
<organism evidence="2 3">
    <name type="scientific">Gordonia phthalatica</name>
    <dbReference type="NCBI Taxonomy" id="1136941"/>
    <lineage>
        <taxon>Bacteria</taxon>
        <taxon>Bacillati</taxon>
        <taxon>Actinomycetota</taxon>
        <taxon>Actinomycetes</taxon>
        <taxon>Mycobacteriales</taxon>
        <taxon>Gordoniaceae</taxon>
        <taxon>Gordonia</taxon>
    </lineage>
</organism>
<gene>
    <name evidence="2" type="ORF">ACH46_03075</name>
</gene>
<accession>A0A0N9MZP1</accession>
<evidence type="ECO:0000259" key="1">
    <source>
        <dbReference type="PROSITE" id="PS51819"/>
    </source>
</evidence>
<dbReference type="SUPFAM" id="SSF54593">
    <property type="entry name" value="Glyoxalase/Bleomycin resistance protein/Dihydroxybiphenyl dioxygenase"/>
    <property type="match status" value="1"/>
</dbReference>
<dbReference type="KEGG" id="goq:ACH46_03075"/>
<protein>
    <submittedName>
        <fullName evidence="2">Glyoxalase</fullName>
    </submittedName>
</protein>
<sequence length="169" mass="18171">MTGGQIVQNGYVVSDLDAAIAHWIEHTGIGPWTVFRGVTLDGQYRGEDTSVTFDVAMGYTGSLPVELMAITSSTPSPYAFDDGTPKLGPHHVAWLRDDLDADVAAATARGLQVLFRAGNEATQVAYLESPDQPGLVFEYIQGHGMREMLDAGIAAARDWDGTDPVREFG</sequence>
<dbReference type="InterPro" id="IPR029068">
    <property type="entry name" value="Glyas_Bleomycin-R_OHBP_Dase"/>
</dbReference>
<proteinExistence type="predicted"/>
<dbReference type="OrthoDB" id="9792173at2"/>
<dbReference type="STRING" id="1136941.ACH46_03075"/>
<dbReference type="PATRIC" id="fig|1136941.3.peg.621"/>
<evidence type="ECO:0000313" key="3">
    <source>
        <dbReference type="Proteomes" id="UP000063789"/>
    </source>
</evidence>
<name>A0A0N9MZP1_9ACTN</name>
<keyword evidence="3" id="KW-1185">Reference proteome</keyword>
<dbReference type="Gene3D" id="3.10.180.10">
    <property type="entry name" value="2,3-Dihydroxybiphenyl 1,2-Dioxygenase, domain 1"/>
    <property type="match status" value="1"/>
</dbReference>
<dbReference type="Proteomes" id="UP000063789">
    <property type="component" value="Chromosome"/>
</dbReference>
<evidence type="ECO:0000313" key="2">
    <source>
        <dbReference type="EMBL" id="ALG83669.1"/>
    </source>
</evidence>
<reference evidence="3" key="1">
    <citation type="submission" date="2015-06" db="EMBL/GenBank/DDBJ databases">
        <title>Complete genome sequence and metabolic analysis of phthalate degradation pathway in Gordonia sp. QH-11.</title>
        <authorList>
            <person name="Jin D."/>
            <person name="Kong X."/>
            <person name="Bai Z."/>
        </authorList>
    </citation>
    <scope>NUCLEOTIDE SEQUENCE [LARGE SCALE GENOMIC DNA]</scope>
    <source>
        <strain evidence="3">QH-11</strain>
    </source>
</reference>
<dbReference type="EMBL" id="CP011853">
    <property type="protein sequence ID" value="ALG83669.1"/>
    <property type="molecule type" value="Genomic_DNA"/>
</dbReference>
<dbReference type="AlphaFoldDB" id="A0A0N9MZP1"/>
<dbReference type="RefSeq" id="WP_062391624.1">
    <property type="nucleotide sequence ID" value="NZ_CP011853.1"/>
</dbReference>
<dbReference type="Pfam" id="PF13669">
    <property type="entry name" value="Glyoxalase_4"/>
    <property type="match status" value="1"/>
</dbReference>
<dbReference type="InterPro" id="IPR037523">
    <property type="entry name" value="VOC_core"/>
</dbReference>
<reference evidence="2 3" key="2">
    <citation type="journal article" date="2017" name="Int. J. Syst. Evol. Microbiol.">
        <title>Gordonia phthalatica sp. nov., a di-n-butyl phthalate-degrading bacterium isolated from activated sludge.</title>
        <authorList>
            <person name="Jin D."/>
            <person name="Kong X."/>
            <person name="Jia M."/>
            <person name="Yu X."/>
            <person name="Wang X."/>
            <person name="Zhuang X."/>
            <person name="Deng Y."/>
            <person name="Bai Z."/>
        </authorList>
    </citation>
    <scope>NUCLEOTIDE SEQUENCE [LARGE SCALE GENOMIC DNA]</scope>
    <source>
        <strain evidence="2 3">QH-11</strain>
    </source>
</reference>
<feature type="domain" description="VOC" evidence="1">
    <location>
        <begin position="5"/>
        <end position="142"/>
    </location>
</feature>